<keyword evidence="1" id="KW-0175">Coiled coil</keyword>
<reference evidence="3" key="2">
    <citation type="journal article" date="2024" name="Plant">
        <title>Genomic evolution and insights into agronomic trait innovations of Sesamum species.</title>
        <authorList>
            <person name="Miao H."/>
            <person name="Wang L."/>
            <person name="Qu L."/>
            <person name="Liu H."/>
            <person name="Sun Y."/>
            <person name="Le M."/>
            <person name="Wang Q."/>
            <person name="Wei S."/>
            <person name="Zheng Y."/>
            <person name="Lin W."/>
            <person name="Duan Y."/>
            <person name="Cao H."/>
            <person name="Xiong S."/>
            <person name="Wang X."/>
            <person name="Wei L."/>
            <person name="Li C."/>
            <person name="Ma Q."/>
            <person name="Ju M."/>
            <person name="Zhao R."/>
            <person name="Li G."/>
            <person name="Mu C."/>
            <person name="Tian Q."/>
            <person name="Mei H."/>
            <person name="Zhang T."/>
            <person name="Gao T."/>
            <person name="Zhang H."/>
        </authorList>
    </citation>
    <scope>NUCLEOTIDE SEQUENCE</scope>
    <source>
        <strain evidence="3">G02</strain>
    </source>
</reference>
<accession>A0AAW2LTK6</accession>
<reference evidence="3" key="1">
    <citation type="submission" date="2020-06" db="EMBL/GenBank/DDBJ databases">
        <authorList>
            <person name="Li T."/>
            <person name="Hu X."/>
            <person name="Zhang T."/>
            <person name="Song X."/>
            <person name="Zhang H."/>
            <person name="Dai N."/>
            <person name="Sheng W."/>
            <person name="Hou X."/>
            <person name="Wei L."/>
        </authorList>
    </citation>
    <scope>NUCLEOTIDE SEQUENCE</scope>
    <source>
        <strain evidence="3">G02</strain>
        <tissue evidence="3">Leaf</tissue>
    </source>
</reference>
<dbReference type="PANTHER" id="PTHR35493:SF1">
    <property type="entry name" value="STRUCTURAL MAINTENANCE OF CHROMOSOMES PROTEIN"/>
    <property type="match status" value="1"/>
</dbReference>
<dbReference type="EMBL" id="JACGWJ010000024">
    <property type="protein sequence ID" value="KAL0321071.1"/>
    <property type="molecule type" value="Genomic_DNA"/>
</dbReference>
<feature type="region of interest" description="Disordered" evidence="2">
    <location>
        <begin position="42"/>
        <end position="80"/>
    </location>
</feature>
<gene>
    <name evidence="3" type="ORF">Sradi_5368600</name>
</gene>
<comment type="caution">
    <text evidence="3">The sequence shown here is derived from an EMBL/GenBank/DDBJ whole genome shotgun (WGS) entry which is preliminary data.</text>
</comment>
<protein>
    <submittedName>
        <fullName evidence="3">Uncharacterized protein</fullName>
    </submittedName>
</protein>
<evidence type="ECO:0000256" key="1">
    <source>
        <dbReference type="SAM" id="Coils"/>
    </source>
</evidence>
<organism evidence="3">
    <name type="scientific">Sesamum radiatum</name>
    <name type="common">Black benniseed</name>
    <dbReference type="NCBI Taxonomy" id="300843"/>
    <lineage>
        <taxon>Eukaryota</taxon>
        <taxon>Viridiplantae</taxon>
        <taxon>Streptophyta</taxon>
        <taxon>Embryophyta</taxon>
        <taxon>Tracheophyta</taxon>
        <taxon>Spermatophyta</taxon>
        <taxon>Magnoliopsida</taxon>
        <taxon>eudicotyledons</taxon>
        <taxon>Gunneridae</taxon>
        <taxon>Pentapetalae</taxon>
        <taxon>asterids</taxon>
        <taxon>lamiids</taxon>
        <taxon>Lamiales</taxon>
        <taxon>Pedaliaceae</taxon>
        <taxon>Sesamum</taxon>
    </lineage>
</organism>
<evidence type="ECO:0000256" key="2">
    <source>
        <dbReference type="SAM" id="MobiDB-lite"/>
    </source>
</evidence>
<feature type="coiled-coil region" evidence="1">
    <location>
        <begin position="2"/>
        <end position="29"/>
    </location>
</feature>
<feature type="compositionally biased region" description="Polar residues" evidence="2">
    <location>
        <begin position="62"/>
        <end position="76"/>
    </location>
</feature>
<name>A0AAW2LTK6_SESRA</name>
<evidence type="ECO:0000313" key="3">
    <source>
        <dbReference type="EMBL" id="KAL0321071.1"/>
    </source>
</evidence>
<dbReference type="AlphaFoldDB" id="A0AAW2LTK6"/>
<dbReference type="PANTHER" id="PTHR35493">
    <property type="entry name" value="STRUCTURAL MAINTENANCE OF CHROMOSOMES PROTEIN"/>
    <property type="match status" value="1"/>
</dbReference>
<sequence>MNSNLQDLVEKQDSELKQAKQLIPSLQRQVKADKYAGRRFCDGHFGSPRTPSYDQEDGANSLFDQEFSSGDYTTPESSDDMFLKDLNPCLTPYYAKTKSKEFDSYDSPDDDDGLSGSNLESPYDTEFNTCGAKLSESSDCCQSSTAGNGHRCTEIKVLADLLYYEKFVCLTQELH</sequence>
<proteinExistence type="predicted"/>